<dbReference type="Proteomes" id="UP000237351">
    <property type="component" value="Chromosome"/>
</dbReference>
<feature type="domain" description="Enoyl-CoA hydratase/isomerase" evidence="4">
    <location>
        <begin position="12"/>
        <end position="338"/>
    </location>
</feature>
<dbReference type="Pfam" id="PF16113">
    <property type="entry name" value="ECH_2"/>
    <property type="match status" value="1"/>
</dbReference>
<dbReference type="GO" id="GO:0003860">
    <property type="term" value="F:3-hydroxyisobutyryl-CoA hydrolase activity"/>
    <property type="evidence" value="ECO:0007669"/>
    <property type="project" value="UniProtKB-EC"/>
</dbReference>
<sequence>MSSIVTKVSDGIGWITLSRPKALNALNLQMIRELHQTLVEWVELDEVESVVVLGSGDRAFCAGGDLRSVYEAHIAKDHHFFDVLFREEYTLNYIIKTYPKPYLAFINGIAMGGGLGLSVNGQFCIVSEKAHLAMPEVSIGYFPDVGGSYFLNTMPGRIGYYLGLTGSHFSAGDAVFTNLSSYYIHSERWSLVFETLTKLEKKSPQNIRVMLENFTEDAPPSKLKEKQEVIDRCFNKPTLEGILKALKCDSDLFALETYKQILTKSPLSICVTFEQLQRCKDLPFDAVMQEEFRLSRSFVKEHDFFEGIRAAIIDKDRRPRWQPALIEQVTSSMIEVYFHHHDFERLPI</sequence>
<reference evidence="5 6" key="1">
    <citation type="submission" date="2014-06" db="EMBL/GenBank/DDBJ databases">
        <title>The genome of the endonuclear symbiont Nucleicultrix amoebiphila.</title>
        <authorList>
            <person name="Schulz F."/>
            <person name="Horn M."/>
        </authorList>
    </citation>
    <scope>NUCLEOTIDE SEQUENCE [LARGE SCALE GENOMIC DNA]</scope>
    <source>
        <strain evidence="5 6">FS5</strain>
    </source>
</reference>
<gene>
    <name evidence="5" type="ORF">GQ61_04005</name>
</gene>
<dbReference type="Gene3D" id="3.90.226.10">
    <property type="entry name" value="2-enoyl-CoA Hydratase, Chain A, domain 1"/>
    <property type="match status" value="1"/>
</dbReference>
<dbReference type="EMBL" id="CP008743">
    <property type="protein sequence ID" value="ARN84616.1"/>
    <property type="molecule type" value="Genomic_DNA"/>
</dbReference>
<dbReference type="AlphaFoldDB" id="A0A1W6N4C0"/>
<dbReference type="NCBIfam" id="NF004127">
    <property type="entry name" value="PRK05617.1"/>
    <property type="match status" value="1"/>
</dbReference>
<dbReference type="SUPFAM" id="SSF52096">
    <property type="entry name" value="ClpP/crotonase"/>
    <property type="match status" value="1"/>
</dbReference>
<evidence type="ECO:0000313" key="5">
    <source>
        <dbReference type="EMBL" id="ARN84616.1"/>
    </source>
</evidence>
<proteinExistence type="predicted"/>
<name>A0A1W6N4C0_9PROT</name>
<evidence type="ECO:0000259" key="4">
    <source>
        <dbReference type="Pfam" id="PF16113"/>
    </source>
</evidence>
<dbReference type="EC" id="3.1.2.4" evidence="2"/>
<comment type="catalytic activity">
    <reaction evidence="1">
        <text>3-hydroxy-2-methylpropanoyl-CoA + H2O = 3-hydroxy-2-methylpropanoate + CoA + H(+)</text>
        <dbReference type="Rhea" id="RHEA:20888"/>
        <dbReference type="ChEBI" id="CHEBI:11805"/>
        <dbReference type="ChEBI" id="CHEBI:15377"/>
        <dbReference type="ChEBI" id="CHEBI:15378"/>
        <dbReference type="ChEBI" id="CHEBI:57287"/>
        <dbReference type="ChEBI" id="CHEBI:57340"/>
        <dbReference type="EC" id="3.1.2.4"/>
    </reaction>
</comment>
<dbReference type="PANTHER" id="PTHR43176:SF3">
    <property type="entry name" value="3-HYDROXYISOBUTYRYL-COA HYDROLASE, MITOCHONDRIAL"/>
    <property type="match status" value="1"/>
</dbReference>
<dbReference type="InterPro" id="IPR045004">
    <property type="entry name" value="ECH_dom"/>
</dbReference>
<dbReference type="InterPro" id="IPR032259">
    <property type="entry name" value="HIBYL-CoA-H"/>
</dbReference>
<dbReference type="GO" id="GO:0006574">
    <property type="term" value="P:L-valine catabolic process"/>
    <property type="evidence" value="ECO:0007669"/>
    <property type="project" value="TreeGrafter"/>
</dbReference>
<dbReference type="InterPro" id="IPR029045">
    <property type="entry name" value="ClpP/crotonase-like_dom_sf"/>
</dbReference>
<dbReference type="STRING" id="1414854.GQ61_04005"/>
<evidence type="ECO:0000256" key="3">
    <source>
        <dbReference type="ARBA" id="ARBA00022801"/>
    </source>
</evidence>
<evidence type="ECO:0000256" key="2">
    <source>
        <dbReference type="ARBA" id="ARBA00011915"/>
    </source>
</evidence>
<keyword evidence="3" id="KW-0378">Hydrolase</keyword>
<dbReference type="PANTHER" id="PTHR43176">
    <property type="entry name" value="3-HYDROXYISOBUTYRYL-COA HYDROLASE-RELATED"/>
    <property type="match status" value="1"/>
</dbReference>
<dbReference type="RefSeq" id="WP_157111137.1">
    <property type="nucleotide sequence ID" value="NZ_CP008743.1"/>
</dbReference>
<protein>
    <recommendedName>
        <fullName evidence="2">3-hydroxyisobutyryl-CoA hydrolase</fullName>
        <ecNumber evidence="2">3.1.2.4</ecNumber>
    </recommendedName>
</protein>
<keyword evidence="6" id="KW-1185">Reference proteome</keyword>
<evidence type="ECO:0000256" key="1">
    <source>
        <dbReference type="ARBA" id="ARBA00001709"/>
    </source>
</evidence>
<organism evidence="5 6">
    <name type="scientific">Candidatus Nucleicultrix amoebiphila FS5</name>
    <dbReference type="NCBI Taxonomy" id="1414854"/>
    <lineage>
        <taxon>Bacteria</taxon>
        <taxon>Pseudomonadati</taxon>
        <taxon>Pseudomonadota</taxon>
        <taxon>Alphaproteobacteria</taxon>
        <taxon>Holosporales</taxon>
        <taxon>Candidatus Nucleicultricaceae</taxon>
        <taxon>Candidatus Nucleicultrix</taxon>
    </lineage>
</organism>
<dbReference type="CDD" id="cd06558">
    <property type="entry name" value="crotonase-like"/>
    <property type="match status" value="1"/>
</dbReference>
<dbReference type="KEGG" id="naf:GQ61_04005"/>
<evidence type="ECO:0000313" key="6">
    <source>
        <dbReference type="Proteomes" id="UP000237351"/>
    </source>
</evidence>
<dbReference type="OrthoDB" id="9790967at2"/>
<accession>A0A1W6N4C0</accession>